<gene>
    <name evidence="2" type="ORF">SMD27_20460</name>
</gene>
<reference evidence="2 3" key="1">
    <citation type="journal article" date="2016" name="Antonie Van Leeuwenhoek">
        <title>Dongia soli sp. nov., isolated from soil from Dokdo, Korea.</title>
        <authorList>
            <person name="Kim D.U."/>
            <person name="Lee H."/>
            <person name="Kim H."/>
            <person name="Kim S.G."/>
            <person name="Ka J.O."/>
        </authorList>
    </citation>
    <scope>NUCLEOTIDE SEQUENCE [LARGE SCALE GENOMIC DNA]</scope>
    <source>
        <strain evidence="2 3">D78</strain>
    </source>
</reference>
<proteinExistence type="predicted"/>
<keyword evidence="1" id="KW-0812">Transmembrane</keyword>
<dbReference type="EMBL" id="JAXCLW010000008">
    <property type="protein sequence ID" value="MDY0885226.1"/>
    <property type="molecule type" value="Genomic_DNA"/>
</dbReference>
<keyword evidence="3" id="KW-1185">Reference proteome</keyword>
<protein>
    <recommendedName>
        <fullName evidence="4">Intracellular septation protein A</fullName>
    </recommendedName>
</protein>
<evidence type="ECO:0000313" key="3">
    <source>
        <dbReference type="Proteomes" id="UP001279642"/>
    </source>
</evidence>
<feature type="transmembrane region" description="Helical" evidence="1">
    <location>
        <begin position="36"/>
        <end position="55"/>
    </location>
</feature>
<feature type="transmembrane region" description="Helical" evidence="1">
    <location>
        <begin position="62"/>
        <end position="81"/>
    </location>
</feature>
<name>A0ABU5EFU2_9PROT</name>
<dbReference type="RefSeq" id="WP_320510300.1">
    <property type="nucleotide sequence ID" value="NZ_JAXCLW010000008.1"/>
</dbReference>
<evidence type="ECO:0000313" key="2">
    <source>
        <dbReference type="EMBL" id="MDY0885226.1"/>
    </source>
</evidence>
<feature type="transmembrane region" description="Helical" evidence="1">
    <location>
        <begin position="162"/>
        <end position="184"/>
    </location>
</feature>
<feature type="transmembrane region" description="Helical" evidence="1">
    <location>
        <begin position="87"/>
        <end position="107"/>
    </location>
</feature>
<comment type="caution">
    <text evidence="2">The sequence shown here is derived from an EMBL/GenBank/DDBJ whole genome shotgun (WGS) entry which is preliminary data.</text>
</comment>
<keyword evidence="1" id="KW-1133">Transmembrane helix</keyword>
<organism evidence="2 3">
    <name type="scientific">Dongia soli</name>
    <dbReference type="NCBI Taxonomy" id="600628"/>
    <lineage>
        <taxon>Bacteria</taxon>
        <taxon>Pseudomonadati</taxon>
        <taxon>Pseudomonadota</taxon>
        <taxon>Alphaproteobacteria</taxon>
        <taxon>Rhodospirillales</taxon>
        <taxon>Dongiaceae</taxon>
        <taxon>Dongia</taxon>
    </lineage>
</organism>
<feature type="transmembrane region" description="Helical" evidence="1">
    <location>
        <begin position="137"/>
        <end position="156"/>
    </location>
</feature>
<dbReference type="Proteomes" id="UP001279642">
    <property type="component" value="Unassembled WGS sequence"/>
</dbReference>
<evidence type="ECO:0000256" key="1">
    <source>
        <dbReference type="SAM" id="Phobius"/>
    </source>
</evidence>
<accession>A0ABU5EFU2</accession>
<evidence type="ECO:0008006" key="4">
    <source>
        <dbReference type="Google" id="ProtNLM"/>
    </source>
</evidence>
<sequence>MSKPSWRSKSGTALIIALAALGVAYPFFVYFSRDIISPRGFIAAALILLALRLIAAKSEIARFWRVPLLVAGLLLLIASILDSAFAVSAYPALMSLVAASVFGWSLYCPPSLIERIAVLTDGELSPSGQLYCRKVTVLWLVWLVANAMIAIGLSIWGSLATWTLWTGLISYLITGALFVGEIGFRHLLKWRRQQS</sequence>
<keyword evidence="1" id="KW-0472">Membrane</keyword>